<keyword evidence="2" id="KW-1133">Transmembrane helix</keyword>
<organism evidence="4 5">
    <name type="scientific">Aaosphaeria arxii CBS 175.79</name>
    <dbReference type="NCBI Taxonomy" id="1450172"/>
    <lineage>
        <taxon>Eukaryota</taxon>
        <taxon>Fungi</taxon>
        <taxon>Dikarya</taxon>
        <taxon>Ascomycota</taxon>
        <taxon>Pezizomycotina</taxon>
        <taxon>Dothideomycetes</taxon>
        <taxon>Pleosporomycetidae</taxon>
        <taxon>Pleosporales</taxon>
        <taxon>Pleosporales incertae sedis</taxon>
        <taxon>Aaosphaeria</taxon>
    </lineage>
</organism>
<dbReference type="GO" id="GO:0019369">
    <property type="term" value="P:arachidonate metabolic process"/>
    <property type="evidence" value="ECO:0007669"/>
    <property type="project" value="TreeGrafter"/>
</dbReference>
<proteinExistence type="predicted"/>
<dbReference type="PANTHER" id="PTHR24185">
    <property type="entry name" value="CALCIUM-INDEPENDENT PHOSPHOLIPASE A2-GAMMA"/>
    <property type="match status" value="1"/>
</dbReference>
<evidence type="ECO:0000313" key="5">
    <source>
        <dbReference type="Proteomes" id="UP000799778"/>
    </source>
</evidence>
<dbReference type="GO" id="GO:0016020">
    <property type="term" value="C:membrane"/>
    <property type="evidence" value="ECO:0007669"/>
    <property type="project" value="TreeGrafter"/>
</dbReference>
<keyword evidence="2" id="KW-0472">Membrane</keyword>
<evidence type="ECO:0000256" key="1">
    <source>
        <dbReference type="ARBA" id="ARBA00023098"/>
    </source>
</evidence>
<accession>A0A6A5X5W9</accession>
<dbReference type="InterPro" id="IPR016035">
    <property type="entry name" value="Acyl_Trfase/lysoPLipase"/>
</dbReference>
<dbReference type="RefSeq" id="XP_033376678.1">
    <property type="nucleotide sequence ID" value="XM_033532573.1"/>
</dbReference>
<dbReference type="SUPFAM" id="SSF52151">
    <property type="entry name" value="FabD/lysophospholipase-like"/>
    <property type="match status" value="1"/>
</dbReference>
<dbReference type="GO" id="GO:0046486">
    <property type="term" value="P:glycerolipid metabolic process"/>
    <property type="evidence" value="ECO:0007669"/>
    <property type="project" value="UniProtKB-ARBA"/>
</dbReference>
<sequence>MARSYPSDWLYASYTGSTWGLLAGTGLQNIIGRLHDPDNQFPSLLLLVGSGKKSAARAAMFSCLSSPRSHALAAIDVEHGTTSQRYPLMIADLNTEQGFKGFSPAGRCLGQSRYTIKWSKSSATFAQDMLDCIIARLLITFTDVVCIFLDDFDSSHEAFAKLRTWSEVSRETLWHPHIIIVTYSPLEHAVPRKAHYTSLINPTYSKLLDSIMLWSKKIRDQRAQQNTLFNARHMEAFFEAALQHVAETDKTPFNFVRSMRTTNSQIHLREFFKLCSTVFITSEDVLLRYVASALLLDSSPPGTHRGLIVLMFYLRRNLKECISTFDELAREVFPDRRGLTALAKIRNLIASLLTDSLYGARAMETCVKKAYGKNTALFGHRKVSGTKFAVTTMTVFDPRLCILSNYNGAMDRRKDQGWSLGPKFTVAYPTGYFLYRPDVGEHEVLVCDAARATSAAPSYFPAKFISGLGYLQDGGAGKHNNPIDAAEWESRAIWDTSPDLAVSIGTGYARPSESPTTVTQRLSLKDRFLLRLFRLFNAIMSGEAIWYDHQNRIDENRLDRYFRINMPCEEQPELDDVSKIADIKTWSYDFFQTYDFRRITRALFASSFFFELRGKPVARRSYFQCTGELRCRSPNTVALLRRIVKEYPGSSFVFSEDDIALGPLEESDNPVFEAEKGLLWTLCIVMLSCSLAIFILVTVTALCHSR</sequence>
<dbReference type="EMBL" id="ML978085">
    <property type="protein sequence ID" value="KAF2008339.1"/>
    <property type="molecule type" value="Genomic_DNA"/>
</dbReference>
<evidence type="ECO:0000256" key="2">
    <source>
        <dbReference type="SAM" id="Phobius"/>
    </source>
</evidence>
<dbReference type="GO" id="GO:0047499">
    <property type="term" value="F:calcium-independent phospholipase A2 activity"/>
    <property type="evidence" value="ECO:0007669"/>
    <property type="project" value="TreeGrafter"/>
</dbReference>
<gene>
    <name evidence="4" type="ORF">BU24DRAFT_469028</name>
</gene>
<dbReference type="InterPro" id="IPR002641">
    <property type="entry name" value="PNPLA_dom"/>
</dbReference>
<dbReference type="OrthoDB" id="194358at2759"/>
<dbReference type="AlphaFoldDB" id="A0A6A5X5W9"/>
<feature type="transmembrane region" description="Helical" evidence="2">
    <location>
        <begin position="678"/>
        <end position="703"/>
    </location>
</feature>
<keyword evidence="2" id="KW-0812">Transmembrane</keyword>
<keyword evidence="1" id="KW-0443">Lipid metabolism</keyword>
<protein>
    <submittedName>
        <fullName evidence="4">FabD/lysophospholipase-like protein</fullName>
    </submittedName>
</protein>
<dbReference type="Proteomes" id="UP000799778">
    <property type="component" value="Unassembled WGS sequence"/>
</dbReference>
<reference evidence="4" key="1">
    <citation type="journal article" date="2020" name="Stud. Mycol.">
        <title>101 Dothideomycetes genomes: a test case for predicting lifestyles and emergence of pathogens.</title>
        <authorList>
            <person name="Haridas S."/>
            <person name="Albert R."/>
            <person name="Binder M."/>
            <person name="Bloem J."/>
            <person name="Labutti K."/>
            <person name="Salamov A."/>
            <person name="Andreopoulos B."/>
            <person name="Baker S."/>
            <person name="Barry K."/>
            <person name="Bills G."/>
            <person name="Bluhm B."/>
            <person name="Cannon C."/>
            <person name="Castanera R."/>
            <person name="Culley D."/>
            <person name="Daum C."/>
            <person name="Ezra D."/>
            <person name="Gonzalez J."/>
            <person name="Henrissat B."/>
            <person name="Kuo A."/>
            <person name="Liang C."/>
            <person name="Lipzen A."/>
            <person name="Lutzoni F."/>
            <person name="Magnuson J."/>
            <person name="Mondo S."/>
            <person name="Nolan M."/>
            <person name="Ohm R."/>
            <person name="Pangilinan J."/>
            <person name="Park H.-J."/>
            <person name="Ramirez L."/>
            <person name="Alfaro M."/>
            <person name="Sun H."/>
            <person name="Tritt A."/>
            <person name="Yoshinaga Y."/>
            <person name="Zwiers L.-H."/>
            <person name="Turgeon B."/>
            <person name="Goodwin S."/>
            <person name="Spatafora J."/>
            <person name="Crous P."/>
            <person name="Grigoriev I."/>
        </authorList>
    </citation>
    <scope>NUCLEOTIDE SEQUENCE</scope>
    <source>
        <strain evidence="4">CBS 175.79</strain>
    </source>
</reference>
<dbReference type="Gene3D" id="3.40.1090.10">
    <property type="entry name" value="Cytosolic phospholipase A2 catalytic domain"/>
    <property type="match status" value="1"/>
</dbReference>
<dbReference type="Pfam" id="PF01734">
    <property type="entry name" value="Patatin"/>
    <property type="match status" value="1"/>
</dbReference>
<keyword evidence="5" id="KW-1185">Reference proteome</keyword>
<feature type="domain" description="PNPLA" evidence="3">
    <location>
        <begin position="306"/>
        <end position="486"/>
    </location>
</feature>
<dbReference type="PANTHER" id="PTHR24185:SF8">
    <property type="entry name" value="PNPLA DOMAIN-CONTAINING PROTEIN"/>
    <property type="match status" value="1"/>
</dbReference>
<name>A0A6A5X5W9_9PLEO</name>
<dbReference type="GeneID" id="54289970"/>
<evidence type="ECO:0000313" key="4">
    <source>
        <dbReference type="EMBL" id="KAF2008339.1"/>
    </source>
</evidence>
<evidence type="ECO:0000259" key="3">
    <source>
        <dbReference type="Pfam" id="PF01734"/>
    </source>
</evidence>